<evidence type="ECO:0000256" key="2">
    <source>
        <dbReference type="ARBA" id="ARBA00022475"/>
    </source>
</evidence>
<evidence type="ECO:0000256" key="1">
    <source>
        <dbReference type="ARBA" id="ARBA00004651"/>
    </source>
</evidence>
<organism evidence="7 8">
    <name type="scientific">Taibaiella chishuiensis</name>
    <dbReference type="NCBI Taxonomy" id="1434707"/>
    <lineage>
        <taxon>Bacteria</taxon>
        <taxon>Pseudomonadati</taxon>
        <taxon>Bacteroidota</taxon>
        <taxon>Chitinophagia</taxon>
        <taxon>Chitinophagales</taxon>
        <taxon>Chitinophagaceae</taxon>
        <taxon>Taibaiella</taxon>
    </lineage>
</organism>
<dbReference type="GO" id="GO:0005886">
    <property type="term" value="C:plasma membrane"/>
    <property type="evidence" value="ECO:0007669"/>
    <property type="project" value="UniProtKB-SubCell"/>
</dbReference>
<feature type="transmembrane region" description="Helical" evidence="6">
    <location>
        <begin position="202"/>
        <end position="225"/>
    </location>
</feature>
<keyword evidence="5 6" id="KW-0472">Membrane</keyword>
<proteinExistence type="predicted"/>
<reference evidence="7 8" key="1">
    <citation type="submission" date="2018-03" db="EMBL/GenBank/DDBJ databases">
        <title>Genomic Encyclopedia of Type Strains, Phase III (KMG-III): the genomes of soil and plant-associated and newly described type strains.</title>
        <authorList>
            <person name="Whitman W."/>
        </authorList>
    </citation>
    <scope>NUCLEOTIDE SEQUENCE [LARGE SCALE GENOMIC DNA]</scope>
    <source>
        <strain evidence="7 8">CGMCC 1.12700</strain>
    </source>
</reference>
<dbReference type="PANTHER" id="PTHR30213:SF1">
    <property type="entry name" value="INNER MEMBRANE PROTEIN YHJD"/>
    <property type="match status" value="1"/>
</dbReference>
<dbReference type="PANTHER" id="PTHR30213">
    <property type="entry name" value="INNER MEMBRANE PROTEIN YHJD"/>
    <property type="match status" value="1"/>
</dbReference>
<feature type="transmembrane region" description="Helical" evidence="6">
    <location>
        <begin position="231"/>
        <end position="256"/>
    </location>
</feature>
<protein>
    <submittedName>
        <fullName evidence="7">Membrane protein</fullName>
    </submittedName>
</protein>
<evidence type="ECO:0000256" key="6">
    <source>
        <dbReference type="SAM" id="Phobius"/>
    </source>
</evidence>
<name>A0A2P8CY27_9BACT</name>
<dbReference type="InterPro" id="IPR017039">
    <property type="entry name" value="Virul_fac_BrkB"/>
</dbReference>
<feature type="transmembrane region" description="Helical" evidence="6">
    <location>
        <begin position="20"/>
        <end position="42"/>
    </location>
</feature>
<dbReference type="EMBL" id="PYGD01000010">
    <property type="protein sequence ID" value="PSK89865.1"/>
    <property type="molecule type" value="Genomic_DNA"/>
</dbReference>
<dbReference type="Pfam" id="PF03631">
    <property type="entry name" value="Virul_fac_BrkB"/>
    <property type="match status" value="1"/>
</dbReference>
<keyword evidence="2" id="KW-1003">Cell membrane</keyword>
<evidence type="ECO:0000256" key="5">
    <source>
        <dbReference type="ARBA" id="ARBA00023136"/>
    </source>
</evidence>
<evidence type="ECO:0000313" key="7">
    <source>
        <dbReference type="EMBL" id="PSK89865.1"/>
    </source>
</evidence>
<comment type="subcellular location">
    <subcellularLocation>
        <location evidence="1">Cell membrane</location>
        <topology evidence="1">Multi-pass membrane protein</topology>
    </subcellularLocation>
</comment>
<dbReference type="PIRSF" id="PIRSF035875">
    <property type="entry name" value="RNase_BN"/>
    <property type="match status" value="1"/>
</dbReference>
<dbReference type="AlphaFoldDB" id="A0A2P8CY27"/>
<accession>A0A2P8CY27</accession>
<keyword evidence="4 6" id="KW-1133">Transmembrane helix</keyword>
<keyword evidence="3 6" id="KW-0812">Transmembrane</keyword>
<gene>
    <name evidence="7" type="ORF">B0I18_110166</name>
</gene>
<keyword evidence="8" id="KW-1185">Reference proteome</keyword>
<evidence type="ECO:0000256" key="3">
    <source>
        <dbReference type="ARBA" id="ARBA00022692"/>
    </source>
</evidence>
<feature type="transmembrane region" description="Helical" evidence="6">
    <location>
        <begin position="167"/>
        <end position="190"/>
    </location>
</feature>
<feature type="transmembrane region" description="Helical" evidence="6">
    <location>
        <begin position="82"/>
        <end position="102"/>
    </location>
</feature>
<dbReference type="Proteomes" id="UP000240572">
    <property type="component" value="Unassembled WGS sequence"/>
</dbReference>
<sequence length="295" mass="32894">MDAGNSFINDKGMKLSGSLAYSTIFSLPPMLLLIIIFGGTFYGQDALQGRIFTELKDIVGSNTALQIQDIIKGLQFQKNSTIATVIGTIALVIGATGIFVEIQDSLNMIWGVRPKAKKGFIKLVLNRVISFSMIIGLGFLLIVSLVVNTLLLALSRWILGKFPELPFNALNLINTAIIFFVISFLFTVIFKMLPDVRIRWKQVWPGAFVTAALFLVGKFLIGVYISNTNTVSLYGAASSIIVLLLWIYFSAAILYFGAQFTRAYIEYHGRKIEPNSYAEYSEKRLLQQLKEQHNL</sequence>
<dbReference type="NCBIfam" id="TIGR00765">
    <property type="entry name" value="yihY_not_rbn"/>
    <property type="match status" value="1"/>
</dbReference>
<evidence type="ECO:0000256" key="4">
    <source>
        <dbReference type="ARBA" id="ARBA00022989"/>
    </source>
</evidence>
<evidence type="ECO:0000313" key="8">
    <source>
        <dbReference type="Proteomes" id="UP000240572"/>
    </source>
</evidence>
<feature type="transmembrane region" description="Helical" evidence="6">
    <location>
        <begin position="123"/>
        <end position="147"/>
    </location>
</feature>
<comment type="caution">
    <text evidence="7">The sequence shown here is derived from an EMBL/GenBank/DDBJ whole genome shotgun (WGS) entry which is preliminary data.</text>
</comment>